<feature type="chain" id="PRO_5045686519" evidence="1">
    <location>
        <begin position="29"/>
        <end position="321"/>
    </location>
</feature>
<evidence type="ECO:0000256" key="1">
    <source>
        <dbReference type="SAM" id="SignalP"/>
    </source>
</evidence>
<feature type="domain" description="Ice-binding protein C-terminal" evidence="2">
    <location>
        <begin position="293"/>
        <end position="318"/>
    </location>
</feature>
<dbReference type="EMBL" id="JAXCLA010000003">
    <property type="protein sequence ID" value="MDY0745107.1"/>
    <property type="molecule type" value="Genomic_DNA"/>
</dbReference>
<evidence type="ECO:0000259" key="2">
    <source>
        <dbReference type="Pfam" id="PF07589"/>
    </source>
</evidence>
<name>A0ABU5DJ27_9BURK</name>
<dbReference type="RefSeq" id="WP_320423008.1">
    <property type="nucleotide sequence ID" value="NZ_JAXCLA010000003.1"/>
</dbReference>
<proteinExistence type="predicted"/>
<dbReference type="NCBIfam" id="TIGR02595">
    <property type="entry name" value="PEP_CTERM"/>
    <property type="match status" value="1"/>
</dbReference>
<comment type="caution">
    <text evidence="3">The sequence shown here is derived from an EMBL/GenBank/DDBJ whole genome shotgun (WGS) entry which is preliminary data.</text>
</comment>
<accession>A0ABU5DJ27</accession>
<dbReference type="InterPro" id="IPR013424">
    <property type="entry name" value="Ice-binding_C"/>
</dbReference>
<protein>
    <submittedName>
        <fullName evidence="3">PEP-CTERM sorting domain-containing protein</fullName>
    </submittedName>
</protein>
<gene>
    <name evidence="3" type="ORF">SNE35_11335</name>
</gene>
<dbReference type="Proteomes" id="UP001285263">
    <property type="component" value="Unassembled WGS sequence"/>
</dbReference>
<dbReference type="SUPFAM" id="SSF63825">
    <property type="entry name" value="YWTD domain"/>
    <property type="match status" value="1"/>
</dbReference>
<keyword evidence="1" id="KW-0732">Signal</keyword>
<organism evidence="3 4">
    <name type="scientific">Roseateles agri</name>
    <dbReference type="NCBI Taxonomy" id="3098619"/>
    <lineage>
        <taxon>Bacteria</taxon>
        <taxon>Pseudomonadati</taxon>
        <taxon>Pseudomonadota</taxon>
        <taxon>Betaproteobacteria</taxon>
        <taxon>Burkholderiales</taxon>
        <taxon>Sphaerotilaceae</taxon>
        <taxon>Roseateles</taxon>
    </lineage>
</organism>
<evidence type="ECO:0000313" key="3">
    <source>
        <dbReference type="EMBL" id="MDY0745107.1"/>
    </source>
</evidence>
<dbReference type="NCBIfam" id="TIGR03382">
    <property type="entry name" value="GC_trans_RRR"/>
    <property type="match status" value="1"/>
</dbReference>
<keyword evidence="4" id="KW-1185">Reference proteome</keyword>
<dbReference type="InterPro" id="IPR017756">
    <property type="entry name" value="TM_Gly-Cys-Arg_CS"/>
</dbReference>
<sequence>MNPLAITSKPALLALGAALLLGSSLAQAASDWSLVSADVFKVPDAIYRTQGMTTDGSNLYFSWQYGLEKTDMAYKVLASNSSAIPFSSGIPDALSAQGYNHIGDIDVANGTIYASLDSSTSGYNTPAVALYRASDLGYTGTYFTLNPPHGTHDVASWVAVDAGANLAYGMAYGNATEMAVYNLNDFSFVKYISLNQSLDQVQGGKIFGDWMYMASDDSSRSVYRANLLTGAVETLFSVKQPYSQEVEGLAVTADAQGNPLINVLVINDPNNSGQNLADPALNVTLYHYGVAVAVPEPGTAAMALAGLLGLGGLVRRRRGQV</sequence>
<feature type="signal peptide" evidence="1">
    <location>
        <begin position="1"/>
        <end position="28"/>
    </location>
</feature>
<reference evidence="3 4" key="1">
    <citation type="submission" date="2023-11" db="EMBL/GenBank/DDBJ databases">
        <title>Paucibacter sp. nov., isolated from fresh soil in Korea.</title>
        <authorList>
            <person name="Le N.T.T."/>
        </authorList>
    </citation>
    <scope>NUCLEOTIDE SEQUENCE [LARGE SCALE GENOMIC DNA]</scope>
    <source>
        <strain evidence="3 4">R3-3</strain>
    </source>
</reference>
<evidence type="ECO:0000313" key="4">
    <source>
        <dbReference type="Proteomes" id="UP001285263"/>
    </source>
</evidence>
<dbReference type="Pfam" id="PF07589">
    <property type="entry name" value="PEP-CTERM"/>
    <property type="match status" value="1"/>
</dbReference>